<proteinExistence type="predicted"/>
<keyword evidence="3" id="KW-1185">Reference proteome</keyword>
<dbReference type="PANTHER" id="PTHR31390:SF0">
    <property type="entry name" value="DOMAIN PROTEIN, PUTATIVE (DUF3527)-RELATED"/>
    <property type="match status" value="1"/>
</dbReference>
<evidence type="ECO:0000313" key="2">
    <source>
        <dbReference type="EMBL" id="KAK4262764.1"/>
    </source>
</evidence>
<protein>
    <submittedName>
        <fullName evidence="2">Uncharacterized protein</fullName>
    </submittedName>
</protein>
<feature type="region of interest" description="Disordered" evidence="1">
    <location>
        <begin position="519"/>
        <end position="544"/>
    </location>
</feature>
<dbReference type="PANTHER" id="PTHR31390">
    <property type="entry name" value="EXPRESSED PROTEIN"/>
    <property type="match status" value="1"/>
</dbReference>
<feature type="compositionally biased region" description="Basic and acidic residues" evidence="1">
    <location>
        <begin position="106"/>
        <end position="115"/>
    </location>
</feature>
<dbReference type="AlphaFoldDB" id="A0AAE1MEZ3"/>
<dbReference type="InterPro" id="IPR021916">
    <property type="entry name" value="DUF3527"/>
</dbReference>
<feature type="compositionally biased region" description="Basic residues" evidence="1">
    <location>
        <begin position="520"/>
        <end position="532"/>
    </location>
</feature>
<gene>
    <name evidence="2" type="ORF">QN277_028278</name>
</gene>
<dbReference type="Pfam" id="PF12043">
    <property type="entry name" value="DUF3527"/>
    <property type="match status" value="1"/>
</dbReference>
<comment type="caution">
    <text evidence="2">The sequence shown here is derived from an EMBL/GenBank/DDBJ whole genome shotgun (WGS) entry which is preliminary data.</text>
</comment>
<dbReference type="Proteomes" id="UP001293593">
    <property type="component" value="Unassembled WGS sequence"/>
</dbReference>
<evidence type="ECO:0000313" key="3">
    <source>
        <dbReference type="Proteomes" id="UP001293593"/>
    </source>
</evidence>
<name>A0AAE1MEZ3_9FABA</name>
<reference evidence="2" key="1">
    <citation type="submission" date="2023-10" db="EMBL/GenBank/DDBJ databases">
        <title>Chromosome-level genome of the transformable northern wattle, Acacia crassicarpa.</title>
        <authorList>
            <person name="Massaro I."/>
            <person name="Sinha N.R."/>
            <person name="Poethig S."/>
            <person name="Leichty A.R."/>
        </authorList>
    </citation>
    <scope>NUCLEOTIDE SEQUENCE</scope>
    <source>
        <strain evidence="2">Acra3RX</strain>
        <tissue evidence="2">Leaf</tissue>
    </source>
</reference>
<feature type="region of interest" description="Disordered" evidence="1">
    <location>
        <begin position="185"/>
        <end position="206"/>
    </location>
</feature>
<dbReference type="EMBL" id="JAWXYG010000009">
    <property type="protein sequence ID" value="KAK4262764.1"/>
    <property type="molecule type" value="Genomic_DNA"/>
</dbReference>
<feature type="region of interest" description="Disordered" evidence="1">
    <location>
        <begin position="102"/>
        <end position="121"/>
    </location>
</feature>
<feature type="region of interest" description="Disordered" evidence="1">
    <location>
        <begin position="129"/>
        <end position="161"/>
    </location>
</feature>
<sequence>MGQEMKLDLNVKFSEGLSPDTVLLSHQYPSNVKRRHKKVKHIGKDEFWTLTEEDIFKNRFARFRSSSCKSILSRPNGLQVNVEMRRGSMYQSSKEVKYMKEMSNGEGRKKIEISRSGDTSFSGSIVNSLCSSDDEDPRKKSSVMYKHSKKNSRSVSRPSACLESHSPDDFIEFCINSDVRDRFSTSAAERDPVNSNARNDRANGSLEKDAADTLVKSFSSKVEVFHLPSPSNNDCLSKADSNVQSTPIKKMFNSFTKSKSLTSPGSRKLETSEVKSTGMVNMTRSRTYQKSLLNDFSNTEKYSDIISEFINRDIQHAGIASSPVHLHGTLKFENKHGVPFFEFKVNCPEDFLVAKTRRVDNAFNWVCTFHSVDGRKKSSATGLGSHDSDRGSSMVAQMLVSSDLCSEFKDGAFENSTVTEFLLYDLANSRSSTSLQKDSHCDQDSKTVKPSQVGVGRETFKVDERTPAIKNKLQDKLLFGSVDFDDSKSYPWFCTELRPNLESAAIVLQIPFHKRESFRHMRKSRRSARGHHNPSDHSEIEKRRKSLHEIRGPEQVKVVIPKGNHGLPIDENQGPSCLLDRWRHGGGCDCGGWDMACPLILLGNPSIQFSEDRSLMENNQTLELFVQGAKESCPTFSMRVVEEGHYAVDFHAQLSTVQAFAICVAILHGTGTFQGAGRQKKQELSQCSSMKMLKDDDGVEFLIDSVTREEKTASKSPKANLRSYVLKPPFSPVARV</sequence>
<evidence type="ECO:0000256" key="1">
    <source>
        <dbReference type="SAM" id="MobiDB-lite"/>
    </source>
</evidence>
<organism evidence="2 3">
    <name type="scientific">Acacia crassicarpa</name>
    <name type="common">northern wattle</name>
    <dbReference type="NCBI Taxonomy" id="499986"/>
    <lineage>
        <taxon>Eukaryota</taxon>
        <taxon>Viridiplantae</taxon>
        <taxon>Streptophyta</taxon>
        <taxon>Embryophyta</taxon>
        <taxon>Tracheophyta</taxon>
        <taxon>Spermatophyta</taxon>
        <taxon>Magnoliopsida</taxon>
        <taxon>eudicotyledons</taxon>
        <taxon>Gunneridae</taxon>
        <taxon>Pentapetalae</taxon>
        <taxon>rosids</taxon>
        <taxon>fabids</taxon>
        <taxon>Fabales</taxon>
        <taxon>Fabaceae</taxon>
        <taxon>Caesalpinioideae</taxon>
        <taxon>mimosoid clade</taxon>
        <taxon>Acacieae</taxon>
        <taxon>Acacia</taxon>
    </lineage>
</organism>
<accession>A0AAE1MEZ3</accession>
<feature type="compositionally biased region" description="Basic and acidic residues" evidence="1">
    <location>
        <begin position="533"/>
        <end position="544"/>
    </location>
</feature>